<comment type="caution">
    <text evidence="4">The sequence shown here is derived from an EMBL/GenBank/DDBJ whole genome shotgun (WGS) entry which is preliminary data.</text>
</comment>
<reference evidence="4 7" key="1">
    <citation type="submission" date="2018-09" db="EMBL/GenBank/DDBJ databases">
        <title>Roseomonas sp. nov., isolated from feces of Tibetan antelopes in the Qinghai-Tibet plateau, China.</title>
        <authorList>
            <person name="Tian Z."/>
        </authorList>
    </citation>
    <scope>NUCLEOTIDE SEQUENCE [LARGE SCALE GENOMIC DNA]</scope>
    <source>
        <strain evidence="5 6">Z23</strain>
        <strain evidence="4 7">Z24</strain>
    </source>
</reference>
<dbReference type="InParanoid" id="A0A3A9JN62"/>
<dbReference type="InterPro" id="IPR011059">
    <property type="entry name" value="Metal-dep_hydrolase_composite"/>
</dbReference>
<dbReference type="GO" id="GO:0016810">
    <property type="term" value="F:hydrolase activity, acting on carbon-nitrogen (but not peptide) bonds"/>
    <property type="evidence" value="ECO:0007669"/>
    <property type="project" value="InterPro"/>
</dbReference>
<dbReference type="PANTHER" id="PTHR43794">
    <property type="entry name" value="AMINOHYDROLASE SSNA-RELATED"/>
    <property type="match status" value="1"/>
</dbReference>
<evidence type="ECO:0000313" key="5">
    <source>
        <dbReference type="EMBL" id="RMI19703.1"/>
    </source>
</evidence>
<dbReference type="Proteomes" id="UP000278036">
    <property type="component" value="Unassembled WGS sequence"/>
</dbReference>
<evidence type="ECO:0000313" key="7">
    <source>
        <dbReference type="Proteomes" id="UP000278036"/>
    </source>
</evidence>
<protein>
    <submittedName>
        <fullName evidence="4">N-ethylammeline chlorohydrolase</fullName>
    </submittedName>
</protein>
<evidence type="ECO:0000313" key="4">
    <source>
        <dbReference type="EMBL" id="RKK06203.1"/>
    </source>
</evidence>
<dbReference type="EMBL" id="RFLX01000016">
    <property type="protein sequence ID" value="RMI19703.1"/>
    <property type="molecule type" value="Genomic_DNA"/>
</dbReference>
<gene>
    <name evidence="4" type="ORF">D6Z83_00015</name>
    <name evidence="5" type="ORF">EBE87_18785</name>
</gene>
<keyword evidence="6" id="KW-1185">Reference proteome</keyword>
<name>A0A3A9JN62_9PROT</name>
<evidence type="ECO:0000259" key="3">
    <source>
        <dbReference type="Pfam" id="PF01979"/>
    </source>
</evidence>
<dbReference type="Gene3D" id="2.30.40.10">
    <property type="entry name" value="Urease, subunit C, domain 1"/>
    <property type="match status" value="1"/>
</dbReference>
<keyword evidence="2 4" id="KW-0378">Hydrolase</keyword>
<accession>A0A3A9JN62</accession>
<dbReference type="Gene3D" id="3.20.20.140">
    <property type="entry name" value="Metal-dependent hydrolases"/>
    <property type="match status" value="1"/>
</dbReference>
<proteinExistence type="inferred from homology"/>
<dbReference type="OrthoDB" id="9796020at2"/>
<comment type="similarity">
    <text evidence="1">Belongs to the metallo-dependent hydrolases superfamily. ATZ/TRZ family.</text>
</comment>
<sequence length="478" mass="52851">MTTTLVQDADLVIAWDEAAGQHVYMPDASVASEDGRITFVGRGYEGTADQVIDARGMMVMPGLVNIHCHPSSEPMNKGLIDEIGSPGLYNSSLYEYMPIFRADAEAVPSCVRVALSELLLSGVTTVADLSMAHPGWLDLLAESGMRVCVAPMFRSARWFTKNGHVVEYEWDEAAGEKAMAEALSLVERAEQHESGRLFGMVVPAQIDTCSETLLRESAEEARKRGLSWQIHAAQSVVEFHEITRRSGFTPIGWLDSMGLLSDRAIIGHGIFLDDHPSTRWHTANDLDRLAETGTTVAHCPTVFARRGITMKHFGRYRRRGVNMGIGTDTYPHNMLDELRLVSYLARTQAEDPRSLSSTDLFDAATIGGAQALGRDDIGRLATGCRADFVMVDVTHPMMRPARDPMRSLIYAAGDRAIRSVHVDGQEVVREGRVLTMDYEGAAAHLHEAQKRIVANAPERDWAHRPVEKISPPTFRWAR</sequence>
<dbReference type="Proteomes" id="UP000274097">
    <property type="component" value="Unassembled WGS sequence"/>
</dbReference>
<feature type="domain" description="Amidohydrolase-related" evidence="3">
    <location>
        <begin position="58"/>
        <end position="427"/>
    </location>
</feature>
<evidence type="ECO:0000256" key="2">
    <source>
        <dbReference type="ARBA" id="ARBA00022801"/>
    </source>
</evidence>
<dbReference type="InterPro" id="IPR032466">
    <property type="entry name" value="Metal_Hydrolase"/>
</dbReference>
<dbReference type="InterPro" id="IPR006680">
    <property type="entry name" value="Amidohydro-rel"/>
</dbReference>
<evidence type="ECO:0000256" key="1">
    <source>
        <dbReference type="ARBA" id="ARBA00006745"/>
    </source>
</evidence>
<dbReference type="Pfam" id="PF01979">
    <property type="entry name" value="Amidohydro_1"/>
    <property type="match status" value="1"/>
</dbReference>
<dbReference type="RefSeq" id="WP_120636281.1">
    <property type="nucleotide sequence ID" value="NZ_RAQU01000001.1"/>
</dbReference>
<dbReference type="InterPro" id="IPR050287">
    <property type="entry name" value="MTA/SAH_deaminase"/>
</dbReference>
<dbReference type="AlphaFoldDB" id="A0A3A9JN62"/>
<dbReference type="PANTHER" id="PTHR43794:SF11">
    <property type="entry name" value="AMIDOHYDROLASE-RELATED DOMAIN-CONTAINING PROTEIN"/>
    <property type="match status" value="1"/>
</dbReference>
<dbReference type="SUPFAM" id="SSF51338">
    <property type="entry name" value="Composite domain of metallo-dependent hydrolases"/>
    <property type="match status" value="1"/>
</dbReference>
<dbReference type="SUPFAM" id="SSF51556">
    <property type="entry name" value="Metallo-dependent hydrolases"/>
    <property type="match status" value="1"/>
</dbReference>
<evidence type="ECO:0000313" key="6">
    <source>
        <dbReference type="Proteomes" id="UP000274097"/>
    </source>
</evidence>
<dbReference type="EMBL" id="RAQU01000001">
    <property type="protein sequence ID" value="RKK06203.1"/>
    <property type="molecule type" value="Genomic_DNA"/>
</dbReference>
<organism evidence="4 7">
    <name type="scientific">Teichococcus wenyumeiae</name>
    <dbReference type="NCBI Taxonomy" id="2478470"/>
    <lineage>
        <taxon>Bacteria</taxon>
        <taxon>Pseudomonadati</taxon>
        <taxon>Pseudomonadota</taxon>
        <taxon>Alphaproteobacteria</taxon>
        <taxon>Acetobacterales</taxon>
        <taxon>Roseomonadaceae</taxon>
        <taxon>Roseomonas</taxon>
    </lineage>
</organism>